<proteinExistence type="predicted"/>
<dbReference type="InterPro" id="IPR018247">
    <property type="entry name" value="EF_Hand_1_Ca_BS"/>
</dbReference>
<gene>
    <name evidence="7" type="ORF">g.25746</name>
</gene>
<keyword evidence="2" id="KW-0677">Repeat</keyword>
<dbReference type="Gene3D" id="1.10.238.10">
    <property type="entry name" value="EF-hand"/>
    <property type="match status" value="1"/>
</dbReference>
<evidence type="ECO:0000256" key="3">
    <source>
        <dbReference type="ARBA" id="ARBA00022837"/>
    </source>
</evidence>
<protein>
    <recommendedName>
        <fullName evidence="6">EF-hand domain-containing protein</fullName>
    </recommendedName>
</protein>
<evidence type="ECO:0000259" key="6">
    <source>
        <dbReference type="PROSITE" id="PS50222"/>
    </source>
</evidence>
<feature type="compositionally biased region" description="Pro residues" evidence="4">
    <location>
        <begin position="33"/>
        <end position="48"/>
    </location>
</feature>
<dbReference type="PROSITE" id="PS00018">
    <property type="entry name" value="EF_HAND_1"/>
    <property type="match status" value="2"/>
</dbReference>
<dbReference type="PROSITE" id="PS50222">
    <property type="entry name" value="EF_HAND_2"/>
    <property type="match status" value="1"/>
</dbReference>
<feature type="compositionally biased region" description="Low complexity" evidence="4">
    <location>
        <begin position="49"/>
        <end position="88"/>
    </location>
</feature>
<dbReference type="Pfam" id="PF13499">
    <property type="entry name" value="EF-hand_7"/>
    <property type="match status" value="1"/>
</dbReference>
<feature type="chain" id="PRO_5008584245" description="EF-hand domain-containing protein" evidence="5">
    <location>
        <begin position="22"/>
        <end position="233"/>
    </location>
</feature>
<dbReference type="EMBL" id="GECU01035204">
    <property type="protein sequence ID" value="JAS72502.1"/>
    <property type="molecule type" value="Transcribed_RNA"/>
</dbReference>
<dbReference type="AlphaFoldDB" id="A0A1B6HD18"/>
<sequence length="233" mass="26927">MDRVLSSILVVVTTLIVITNPQKVAPGVNPNNYQPPPQQQYQPPPPPQQVQYQQQPIQQQPMQQQPIQHQPIQQQPIQHQPVQQQPIQSAIPQEAYRPPPPPPQQQQQQPHHDHHDQPQLLNAANLAEEREHMQEHLNVNIDTSKMTEQELQFHYFKMHDADNNNKLDGCELIKSLIHWHGDDNVEMQVIRTDDELSESVDNMLASMDSNHDGYIEWHEFLAVMAKKDINASL</sequence>
<keyword evidence="1 5" id="KW-0732">Signal</keyword>
<dbReference type="PANTHER" id="PTHR23104:SF17">
    <property type="entry name" value="EF-HAND DOMAIN-CONTAINING PROTEIN"/>
    <property type="match status" value="1"/>
</dbReference>
<evidence type="ECO:0000313" key="7">
    <source>
        <dbReference type="EMBL" id="JAS72502.1"/>
    </source>
</evidence>
<dbReference type="InterPro" id="IPR052110">
    <property type="entry name" value="MCFD2-like"/>
</dbReference>
<dbReference type="SUPFAM" id="SSF47473">
    <property type="entry name" value="EF-hand"/>
    <property type="match status" value="1"/>
</dbReference>
<feature type="domain" description="EF-hand" evidence="6">
    <location>
        <begin position="195"/>
        <end position="230"/>
    </location>
</feature>
<dbReference type="InterPro" id="IPR011992">
    <property type="entry name" value="EF-hand-dom_pair"/>
</dbReference>
<feature type="signal peptide" evidence="5">
    <location>
        <begin position="1"/>
        <end position="21"/>
    </location>
</feature>
<accession>A0A1B6HD18</accession>
<keyword evidence="3" id="KW-0106">Calcium</keyword>
<evidence type="ECO:0000256" key="1">
    <source>
        <dbReference type="ARBA" id="ARBA00022729"/>
    </source>
</evidence>
<dbReference type="PANTHER" id="PTHR23104">
    <property type="entry name" value="MULTIPLE COAGULATION FACTOR DEFICIENCY PROTEIN 2 NEURAL STEM CELL DERIVED NEURONAL SURVIVAL PROTEIN"/>
    <property type="match status" value="1"/>
</dbReference>
<evidence type="ECO:0000256" key="2">
    <source>
        <dbReference type="ARBA" id="ARBA00022737"/>
    </source>
</evidence>
<reference evidence="7" key="1">
    <citation type="submission" date="2015-11" db="EMBL/GenBank/DDBJ databases">
        <title>De novo transcriptome assembly of four potential Pierce s Disease insect vectors from Arizona vineyards.</title>
        <authorList>
            <person name="Tassone E.E."/>
        </authorList>
    </citation>
    <scope>NUCLEOTIDE SEQUENCE</scope>
</reference>
<feature type="region of interest" description="Disordered" evidence="4">
    <location>
        <begin position="23"/>
        <end position="116"/>
    </location>
</feature>
<dbReference type="InterPro" id="IPR002048">
    <property type="entry name" value="EF_hand_dom"/>
</dbReference>
<evidence type="ECO:0000256" key="5">
    <source>
        <dbReference type="SAM" id="SignalP"/>
    </source>
</evidence>
<organism evidence="7">
    <name type="scientific">Homalodisca liturata</name>
    <dbReference type="NCBI Taxonomy" id="320908"/>
    <lineage>
        <taxon>Eukaryota</taxon>
        <taxon>Metazoa</taxon>
        <taxon>Ecdysozoa</taxon>
        <taxon>Arthropoda</taxon>
        <taxon>Hexapoda</taxon>
        <taxon>Insecta</taxon>
        <taxon>Pterygota</taxon>
        <taxon>Neoptera</taxon>
        <taxon>Paraneoptera</taxon>
        <taxon>Hemiptera</taxon>
        <taxon>Auchenorrhyncha</taxon>
        <taxon>Membracoidea</taxon>
        <taxon>Cicadellidae</taxon>
        <taxon>Cicadellinae</taxon>
        <taxon>Proconiini</taxon>
        <taxon>Homalodisca</taxon>
    </lineage>
</organism>
<name>A0A1B6HD18_9HEMI</name>
<evidence type="ECO:0000256" key="4">
    <source>
        <dbReference type="SAM" id="MobiDB-lite"/>
    </source>
</evidence>
<dbReference type="GO" id="GO:0005509">
    <property type="term" value="F:calcium ion binding"/>
    <property type="evidence" value="ECO:0007669"/>
    <property type="project" value="InterPro"/>
</dbReference>